<dbReference type="Proteomes" id="UP000642920">
    <property type="component" value="Unassembled WGS sequence"/>
</dbReference>
<evidence type="ECO:0000256" key="1">
    <source>
        <dbReference type="SAM" id="SignalP"/>
    </source>
</evidence>
<evidence type="ECO:0000313" key="3">
    <source>
        <dbReference type="Proteomes" id="UP000642920"/>
    </source>
</evidence>
<sequence>MNYKLNNPLPKALLIVFLAFLSFNSVKAQESGSTDEVVISEDLMNYFKKSVLKRVKRLEHYISMIADKEIEDKLRRDAIDQTIELFESNNNVVQVSYIRNGETQVKDYPVRTYFDRLYAIKAEKVDITFYEVTQLTDIRRGMDDKFYATAFIFQDTKIYYDSESDVPDYQDKTTKAIDVIIKPDTVTMGDKAVVLYPAKLGNINVKETR</sequence>
<dbReference type="EMBL" id="JAERQG010000003">
    <property type="protein sequence ID" value="MBL0766057.1"/>
    <property type="molecule type" value="Genomic_DNA"/>
</dbReference>
<protein>
    <submittedName>
        <fullName evidence="2">Uncharacterized protein</fullName>
    </submittedName>
</protein>
<reference evidence="2" key="1">
    <citation type="submission" date="2021-01" db="EMBL/GenBank/DDBJ databases">
        <title>Marivirga sp. nov., isolated from intertidal surface sediments.</title>
        <authorList>
            <person name="Zhang M."/>
        </authorList>
    </citation>
    <scope>NUCLEOTIDE SEQUENCE</scope>
    <source>
        <strain evidence="2">SM1354</strain>
    </source>
</reference>
<organism evidence="2 3">
    <name type="scientific">Marivirga atlantica</name>
    <dbReference type="NCBI Taxonomy" id="1548457"/>
    <lineage>
        <taxon>Bacteria</taxon>
        <taxon>Pseudomonadati</taxon>
        <taxon>Bacteroidota</taxon>
        <taxon>Cytophagia</taxon>
        <taxon>Cytophagales</taxon>
        <taxon>Marivirgaceae</taxon>
        <taxon>Marivirga</taxon>
    </lineage>
</organism>
<evidence type="ECO:0000313" key="2">
    <source>
        <dbReference type="EMBL" id="MBL0766057.1"/>
    </source>
</evidence>
<keyword evidence="3" id="KW-1185">Reference proteome</keyword>
<dbReference type="RefSeq" id="WP_201921856.1">
    <property type="nucleotide sequence ID" value="NZ_JAERQG010000003.1"/>
</dbReference>
<feature type="chain" id="PRO_5037207684" evidence="1">
    <location>
        <begin position="29"/>
        <end position="209"/>
    </location>
</feature>
<proteinExistence type="predicted"/>
<keyword evidence="1" id="KW-0732">Signal</keyword>
<accession>A0A937A925</accession>
<comment type="caution">
    <text evidence="2">The sequence shown here is derived from an EMBL/GenBank/DDBJ whole genome shotgun (WGS) entry which is preliminary data.</text>
</comment>
<dbReference type="AlphaFoldDB" id="A0A937A925"/>
<name>A0A937A925_9BACT</name>
<feature type="signal peptide" evidence="1">
    <location>
        <begin position="1"/>
        <end position="28"/>
    </location>
</feature>
<gene>
    <name evidence="2" type="ORF">JKP34_12395</name>
</gene>